<evidence type="ECO:0000313" key="4">
    <source>
        <dbReference type="Proteomes" id="UP000785200"/>
    </source>
</evidence>
<dbReference type="CDD" id="cd12148">
    <property type="entry name" value="fungal_TF_MHR"/>
    <property type="match status" value="1"/>
</dbReference>
<dbReference type="EMBL" id="VNKQ01000006">
    <property type="protein sequence ID" value="KAG0650488.1"/>
    <property type="molecule type" value="Genomic_DNA"/>
</dbReference>
<proteinExistence type="predicted"/>
<reference evidence="3" key="1">
    <citation type="submission" date="2019-07" db="EMBL/GenBank/DDBJ databases">
        <title>Hyphodiscus hymeniophilus genome sequencing and assembly.</title>
        <authorList>
            <person name="Kramer G."/>
            <person name="Nodwell J."/>
        </authorList>
    </citation>
    <scope>NUCLEOTIDE SEQUENCE</scope>
    <source>
        <strain evidence="3">ATCC 34498</strain>
    </source>
</reference>
<organism evidence="3 4">
    <name type="scientific">Hyphodiscus hymeniophilus</name>
    <dbReference type="NCBI Taxonomy" id="353542"/>
    <lineage>
        <taxon>Eukaryota</taxon>
        <taxon>Fungi</taxon>
        <taxon>Dikarya</taxon>
        <taxon>Ascomycota</taxon>
        <taxon>Pezizomycotina</taxon>
        <taxon>Leotiomycetes</taxon>
        <taxon>Helotiales</taxon>
        <taxon>Hyphodiscaceae</taxon>
        <taxon>Hyphodiscus</taxon>
    </lineage>
</organism>
<dbReference type="InterPro" id="IPR007219">
    <property type="entry name" value="XnlR_reg_dom"/>
</dbReference>
<dbReference type="Proteomes" id="UP000785200">
    <property type="component" value="Unassembled WGS sequence"/>
</dbReference>
<dbReference type="AlphaFoldDB" id="A0A9P7AYB0"/>
<dbReference type="PANTHER" id="PTHR46910:SF11">
    <property type="entry name" value="ZN(2)-C6 FUNGAL-TYPE DOMAIN-CONTAINING PROTEIN"/>
    <property type="match status" value="1"/>
</dbReference>
<evidence type="ECO:0000259" key="2">
    <source>
        <dbReference type="Pfam" id="PF04082"/>
    </source>
</evidence>
<evidence type="ECO:0000256" key="1">
    <source>
        <dbReference type="ARBA" id="ARBA00023242"/>
    </source>
</evidence>
<protein>
    <submittedName>
        <fullName evidence="3">Transcription factor</fullName>
    </submittedName>
</protein>
<keyword evidence="1" id="KW-0539">Nucleus</keyword>
<name>A0A9P7AYB0_9HELO</name>
<feature type="domain" description="Xylanolytic transcriptional activator regulatory" evidence="2">
    <location>
        <begin position="115"/>
        <end position="265"/>
    </location>
</feature>
<keyword evidence="4" id="KW-1185">Reference proteome</keyword>
<accession>A0A9P7AYB0</accession>
<dbReference type="GO" id="GO:0006351">
    <property type="term" value="P:DNA-templated transcription"/>
    <property type="evidence" value="ECO:0007669"/>
    <property type="project" value="InterPro"/>
</dbReference>
<evidence type="ECO:0000313" key="3">
    <source>
        <dbReference type="EMBL" id="KAG0650488.1"/>
    </source>
</evidence>
<dbReference type="OrthoDB" id="3862662at2759"/>
<dbReference type="GO" id="GO:0003677">
    <property type="term" value="F:DNA binding"/>
    <property type="evidence" value="ECO:0007669"/>
    <property type="project" value="InterPro"/>
</dbReference>
<dbReference type="Pfam" id="PF04082">
    <property type="entry name" value="Fungal_trans"/>
    <property type="match status" value="1"/>
</dbReference>
<dbReference type="InterPro" id="IPR050987">
    <property type="entry name" value="AtrR-like"/>
</dbReference>
<dbReference type="GO" id="GO:0008270">
    <property type="term" value="F:zinc ion binding"/>
    <property type="evidence" value="ECO:0007669"/>
    <property type="project" value="InterPro"/>
</dbReference>
<dbReference type="GO" id="GO:0003700">
    <property type="term" value="F:DNA-binding transcription factor activity"/>
    <property type="evidence" value="ECO:0007669"/>
    <property type="project" value="InterPro"/>
</dbReference>
<sequence>MKFSLPVIKHLTLVRHAKRGRGDATKGSLNVIYVPGLRCDYLTFDPKNDVRTPLGDHGRPSQTAQAHQNQVLGVFFLDHNIFRLGQMSIPSHHCSIPRYISDSIEASAEIQIIASQFFSTVHVYLPIISKKIFYGLLNPLLRQRADVAFLCICMKMIAWSPSPHDDEPQTADYLAAKQYGSELENAGVFTVAILQGRLLITTYELGHGIYPAAYMSIRACIDHAVALGLDANVMEEGGTNLTWVEQEERRRIWWAIVILERYWHLTIP</sequence>
<dbReference type="PANTHER" id="PTHR46910">
    <property type="entry name" value="TRANSCRIPTION FACTOR PDR1"/>
    <property type="match status" value="1"/>
</dbReference>
<gene>
    <name evidence="3" type="ORF">D0Z07_3366</name>
</gene>
<comment type="caution">
    <text evidence="3">The sequence shown here is derived from an EMBL/GenBank/DDBJ whole genome shotgun (WGS) entry which is preliminary data.</text>
</comment>